<dbReference type="Proteomes" id="UP000521868">
    <property type="component" value="Unassembled WGS sequence"/>
</dbReference>
<organism evidence="2 3">
    <name type="scientific">Ramlibacter lithotrophicus</name>
    <dbReference type="NCBI Taxonomy" id="2606681"/>
    <lineage>
        <taxon>Bacteria</taxon>
        <taxon>Pseudomonadati</taxon>
        <taxon>Pseudomonadota</taxon>
        <taxon>Betaproteobacteria</taxon>
        <taxon>Burkholderiales</taxon>
        <taxon>Comamonadaceae</taxon>
        <taxon>Ramlibacter</taxon>
    </lineage>
</organism>
<feature type="chain" id="PRO_5030837744" description="Alkaline proteinase inhibitor/ Outer membrane lipoprotein Omp19 domain-containing protein" evidence="1">
    <location>
        <begin position="24"/>
        <end position="138"/>
    </location>
</feature>
<evidence type="ECO:0000313" key="2">
    <source>
        <dbReference type="EMBL" id="NKE65987.1"/>
    </source>
</evidence>
<feature type="signal peptide" evidence="1">
    <location>
        <begin position="1"/>
        <end position="23"/>
    </location>
</feature>
<keyword evidence="3" id="KW-1185">Reference proteome</keyword>
<sequence length="138" mass="14825">MSASTSRAATVVAAMVLASTAFAQGSAPAPGQVSGAELQRWVDQDGLAVGGIGLQNGCQFLAKNRGSERHLAVFCPDSMAPWTVKGEGKVVANQWCVKFRFPDGNSQDQCEEFFKVGDNAYEIRFNGVPINRVYRLVP</sequence>
<comment type="caution">
    <text evidence="2">The sequence shown here is derived from an EMBL/GenBank/DDBJ whole genome shotgun (WGS) entry which is preliminary data.</text>
</comment>
<evidence type="ECO:0008006" key="4">
    <source>
        <dbReference type="Google" id="ProtNLM"/>
    </source>
</evidence>
<dbReference type="AlphaFoldDB" id="A0A7X6DF20"/>
<gene>
    <name evidence="2" type="ORF">RAMLITH_09160</name>
</gene>
<accession>A0A7X6DF20</accession>
<name>A0A7X6DF20_9BURK</name>
<dbReference type="RefSeq" id="WP_168107060.1">
    <property type="nucleotide sequence ID" value="NZ_VTOX01000002.1"/>
</dbReference>
<proteinExistence type="predicted"/>
<dbReference type="EMBL" id="VTOX01000002">
    <property type="protein sequence ID" value="NKE65987.1"/>
    <property type="molecule type" value="Genomic_DNA"/>
</dbReference>
<evidence type="ECO:0000313" key="3">
    <source>
        <dbReference type="Proteomes" id="UP000521868"/>
    </source>
</evidence>
<evidence type="ECO:0000256" key="1">
    <source>
        <dbReference type="SAM" id="SignalP"/>
    </source>
</evidence>
<keyword evidence="1" id="KW-0732">Signal</keyword>
<protein>
    <recommendedName>
        <fullName evidence="4">Alkaline proteinase inhibitor/ Outer membrane lipoprotein Omp19 domain-containing protein</fullName>
    </recommendedName>
</protein>
<reference evidence="2 3" key="1">
    <citation type="journal article" date="2020" name="Nature">
        <title>Bacterial chemolithoautotrophy via manganese oxidation.</title>
        <authorList>
            <person name="Yu H."/>
            <person name="Leadbetter J.R."/>
        </authorList>
    </citation>
    <scope>NUCLEOTIDE SEQUENCE [LARGE SCALE GENOMIC DNA]</scope>
    <source>
        <strain evidence="2 3">RBP-1</strain>
    </source>
</reference>